<keyword evidence="2" id="KW-0812">Transmembrane</keyword>
<feature type="region of interest" description="Disordered" evidence="1">
    <location>
        <begin position="577"/>
        <end position="603"/>
    </location>
</feature>
<gene>
    <name evidence="3" type="ORF">ST47_g4261</name>
</gene>
<protein>
    <submittedName>
        <fullName evidence="3">Uncharacterized protein</fullName>
    </submittedName>
</protein>
<dbReference type="AlphaFoldDB" id="A0A163FWE0"/>
<comment type="caution">
    <text evidence="3">The sequence shown here is derived from an EMBL/GenBank/DDBJ whole genome shotgun (WGS) entry which is preliminary data.</text>
</comment>
<reference evidence="3 4" key="1">
    <citation type="journal article" date="2016" name="Sci. Rep.">
        <title>Draft genome sequencing and secretome analysis of fungal phytopathogen Ascochyta rabiei provides insight into the necrotrophic effector repertoire.</title>
        <authorList>
            <person name="Verma S."/>
            <person name="Gazara R.K."/>
            <person name="Nizam S."/>
            <person name="Parween S."/>
            <person name="Chattopadhyay D."/>
            <person name="Verma P.K."/>
        </authorList>
    </citation>
    <scope>NUCLEOTIDE SEQUENCE [LARGE SCALE GENOMIC DNA]</scope>
    <source>
        <strain evidence="3 4">ArDII</strain>
    </source>
</reference>
<proteinExistence type="predicted"/>
<dbReference type="Proteomes" id="UP000076837">
    <property type="component" value="Unassembled WGS sequence"/>
</dbReference>
<keyword evidence="2" id="KW-1133">Transmembrane helix</keyword>
<name>A0A163FWE0_DIDRA</name>
<feature type="transmembrane region" description="Helical" evidence="2">
    <location>
        <begin position="494"/>
        <end position="515"/>
    </location>
</feature>
<keyword evidence="2" id="KW-0472">Membrane</keyword>
<organism evidence="3 4">
    <name type="scientific">Didymella rabiei</name>
    <name type="common">Chickpea ascochyta blight fungus</name>
    <name type="synonym">Mycosphaerella rabiei</name>
    <dbReference type="NCBI Taxonomy" id="5454"/>
    <lineage>
        <taxon>Eukaryota</taxon>
        <taxon>Fungi</taxon>
        <taxon>Dikarya</taxon>
        <taxon>Ascomycota</taxon>
        <taxon>Pezizomycotina</taxon>
        <taxon>Dothideomycetes</taxon>
        <taxon>Pleosporomycetidae</taxon>
        <taxon>Pleosporales</taxon>
        <taxon>Pleosporineae</taxon>
        <taxon>Didymellaceae</taxon>
        <taxon>Ascochyta</taxon>
    </lineage>
</organism>
<evidence type="ECO:0000313" key="3">
    <source>
        <dbReference type="EMBL" id="KZM24568.1"/>
    </source>
</evidence>
<evidence type="ECO:0000256" key="2">
    <source>
        <dbReference type="SAM" id="Phobius"/>
    </source>
</evidence>
<accession>A0A163FWE0</accession>
<sequence length="603" mass="68297">MTPRLEMDVEDDHSLLNQGQSHNRRHSKHYDRMDSWVELVKAGTIKLMITVLFGGVLCICLKAWEGFRSPVALDDYQVRIFNALTIAISICLGLNLLASLRRYAVILRWSILTKHYVSVEAFDLILGIDELTNVAKLMVLSLPSLRRRRWLVGKGQSHEDMRPGTNHWFGLACFVWLLINVGSQVLVASLSLFWPMQPYVCPLAEYGKVAVADLSSWVDKPGSVSPRETAWRFGMDAQSWPSFRANESFKDLSSLPGTPLYRGDAYYEYRFFYRNPESPYSDYVQSDRCIQTRATCDEYDVKGGIQTKPVRHIVAKLHGQETWDNVSIPINGYGMISYITFVEGCGPRCSTITVFQNEDEEDAIDKTVTKTSLWRCKNTVHPICQTEGQSHAGIDPNDQRIFSDDTFASLAAGAIGWTGLKQSGWGDLQFRLYPQGTPWSPRENVNTSTVEDIIMRFTIGAIAAFDDHGIRHNITINNKVCDKSSQQLNVSWRYVSSILGTIGIIQFGALCYLLACANRTIVRDASFFSTAMLLKPVLDLLGNEQGAVAMSGDEIKDHPKLRYRRIRYDYEEGRNGGPKKVTISFQHREKGHNRKKWPSGEYR</sequence>
<feature type="transmembrane region" description="Helical" evidence="2">
    <location>
        <begin position="76"/>
        <end position="98"/>
    </location>
</feature>
<evidence type="ECO:0000313" key="4">
    <source>
        <dbReference type="Proteomes" id="UP000076837"/>
    </source>
</evidence>
<dbReference type="EMBL" id="JYNV01000155">
    <property type="protein sequence ID" value="KZM24568.1"/>
    <property type="molecule type" value="Genomic_DNA"/>
</dbReference>
<evidence type="ECO:0000256" key="1">
    <source>
        <dbReference type="SAM" id="MobiDB-lite"/>
    </source>
</evidence>
<feature type="transmembrane region" description="Helical" evidence="2">
    <location>
        <begin position="168"/>
        <end position="194"/>
    </location>
</feature>
<feature type="transmembrane region" description="Helical" evidence="2">
    <location>
        <begin position="45"/>
        <end position="64"/>
    </location>
</feature>
<keyword evidence="4" id="KW-1185">Reference proteome</keyword>